<evidence type="ECO:0000313" key="4">
    <source>
        <dbReference type="Proteomes" id="UP000052008"/>
    </source>
</evidence>
<keyword evidence="2" id="KW-0812">Transmembrane</keyword>
<feature type="transmembrane region" description="Helical" evidence="2">
    <location>
        <begin position="61"/>
        <end position="83"/>
    </location>
</feature>
<dbReference type="Pfam" id="PF11028">
    <property type="entry name" value="TMEM260-like"/>
    <property type="match status" value="1"/>
</dbReference>
<reference evidence="3 4" key="1">
    <citation type="journal article" date="2015" name="Microbiome">
        <title>Genomic resolution of linkages in carbon, nitrogen, and sulfur cycling among widespread estuary sediment bacteria.</title>
        <authorList>
            <person name="Baker B.J."/>
            <person name="Lazar C.S."/>
            <person name="Teske A.P."/>
            <person name="Dick G.J."/>
        </authorList>
    </citation>
    <scope>NUCLEOTIDE SEQUENCE [LARGE SCALE GENOMIC DNA]</scope>
    <source>
        <strain evidence="3">DG_24</strain>
    </source>
</reference>
<dbReference type="InterPro" id="IPR021280">
    <property type="entry name" value="TMEM260-like"/>
</dbReference>
<dbReference type="InterPro" id="IPR011990">
    <property type="entry name" value="TPR-like_helical_dom_sf"/>
</dbReference>
<gene>
    <name evidence="3" type="ORF">AMJ39_06060</name>
</gene>
<organism evidence="3 4">
    <name type="scientific">candidate division TA06 bacterium DG_24</name>
    <dbReference type="NCBI Taxonomy" id="1703770"/>
    <lineage>
        <taxon>Bacteria</taxon>
        <taxon>Bacteria division TA06</taxon>
    </lineage>
</organism>
<dbReference type="SUPFAM" id="SSF48452">
    <property type="entry name" value="TPR-like"/>
    <property type="match status" value="1"/>
</dbReference>
<comment type="caution">
    <text evidence="3">The sequence shown here is derived from an EMBL/GenBank/DDBJ whole genome shotgun (WGS) entry which is preliminary data.</text>
</comment>
<keyword evidence="2" id="KW-0472">Membrane</keyword>
<dbReference type="SMART" id="SM00028">
    <property type="entry name" value="TPR"/>
    <property type="match status" value="1"/>
</dbReference>
<feature type="transmembrane region" description="Helical" evidence="2">
    <location>
        <begin position="190"/>
        <end position="210"/>
    </location>
</feature>
<dbReference type="PANTHER" id="PTHR16214:SF3">
    <property type="entry name" value="TRANSMEMBRANE PROTEIN 260"/>
    <property type="match status" value="1"/>
</dbReference>
<dbReference type="InterPro" id="IPR019734">
    <property type="entry name" value="TPR_rpt"/>
</dbReference>
<evidence type="ECO:0000313" key="3">
    <source>
        <dbReference type="EMBL" id="KPJ53031.1"/>
    </source>
</evidence>
<feature type="transmembrane region" description="Helical" evidence="2">
    <location>
        <begin position="122"/>
        <end position="141"/>
    </location>
</feature>
<feature type="transmembrane region" description="Helical" evidence="2">
    <location>
        <begin position="153"/>
        <end position="184"/>
    </location>
</feature>
<protein>
    <submittedName>
        <fullName evidence="3">Uncharacterized protein</fullName>
    </submittedName>
</protein>
<name>A0A0S7WS92_UNCT6</name>
<keyword evidence="2" id="KW-1133">Transmembrane helix</keyword>
<dbReference type="PROSITE" id="PS50005">
    <property type="entry name" value="TPR"/>
    <property type="match status" value="1"/>
</dbReference>
<sequence length="658" mass="72508">MLLSLAVYGRTLCPTVGFIDSGELTTNAWTLGIAHPTGYPLYTLLSRLAVLAPVGSVALRINLLSALAASFASFVAYCAFLRLIGLVTEGGESAWAAPAALSGALCFAWSLTLWSQAVVAEVYALSAALGALLLWSLFAVLQGGARTARYALLLCYLVALSMGNHLSIITVALPVAVVFVLAWVRSAGQWRILLAGAVLGALALAIYLYLPLRSTREPLLNWGDPRTAERFLWHISAKQYRVWMFGSSAGAILRRLGEFVLLLFRQFHPLPLLVAIGGAWLIGREARKIGFFFLFVVVANLLYVLNYDIPDIAPYYLPIFLVAAAMIGVGAYAGVLRIIGLIGGIEAADRRARLHSLSPIISLVPLILPVIAFAANYHVSDMSGNYLAYDYAMNVLISGGPNGIIVTNNWDIYSPALYIRHVEGLHRDVAIIDKELLRRSWYLRSLAKEYPWLTEGASDEIDAYMEYLDQFEHGVLEDSEEIQARFINMINRMLTSDLDVHPSSTTFVNGHDLDALMLAPRARKIPHGIVYRIQLHDSLADFDYGRLSLRGAFDQEIYKDERTRHNLMRYPQLMFERAKVLGERGDYLGAIGLLGEALRWGEGEVQIRLNLGICLGAVGRYREALHQFNIVLRLDPGNELATANVRAIEQGLSGGDGR</sequence>
<dbReference type="EMBL" id="LIZS01000032">
    <property type="protein sequence ID" value="KPJ53031.1"/>
    <property type="molecule type" value="Genomic_DNA"/>
</dbReference>
<feature type="transmembrane region" description="Helical" evidence="2">
    <location>
        <begin position="95"/>
        <end position="116"/>
    </location>
</feature>
<evidence type="ECO:0000256" key="1">
    <source>
        <dbReference type="PROSITE-ProRule" id="PRU00339"/>
    </source>
</evidence>
<feature type="repeat" description="TPR" evidence="1">
    <location>
        <begin position="605"/>
        <end position="638"/>
    </location>
</feature>
<keyword evidence="1" id="KW-0802">TPR repeat</keyword>
<accession>A0A0S7WS92</accession>
<feature type="transmembrane region" description="Helical" evidence="2">
    <location>
        <begin position="360"/>
        <end position="379"/>
    </location>
</feature>
<dbReference type="Gene3D" id="1.25.40.10">
    <property type="entry name" value="Tetratricopeptide repeat domain"/>
    <property type="match status" value="1"/>
</dbReference>
<dbReference type="Proteomes" id="UP000052008">
    <property type="component" value="Unassembled WGS sequence"/>
</dbReference>
<dbReference type="AlphaFoldDB" id="A0A0S7WS92"/>
<dbReference type="PANTHER" id="PTHR16214">
    <property type="entry name" value="TRANSMEMBRANE PROTEIN 260"/>
    <property type="match status" value="1"/>
</dbReference>
<feature type="transmembrane region" description="Helical" evidence="2">
    <location>
        <begin position="289"/>
        <end position="309"/>
    </location>
</feature>
<feature type="transmembrane region" description="Helical" evidence="2">
    <location>
        <begin position="315"/>
        <end position="339"/>
    </location>
</feature>
<feature type="transmembrane region" description="Helical" evidence="2">
    <location>
        <begin position="263"/>
        <end position="282"/>
    </location>
</feature>
<evidence type="ECO:0000256" key="2">
    <source>
        <dbReference type="SAM" id="Phobius"/>
    </source>
</evidence>
<dbReference type="STRING" id="1703770.AMJ39_06060"/>
<proteinExistence type="predicted"/>
<dbReference type="InterPro" id="IPR052724">
    <property type="entry name" value="GT117_domain-containing"/>
</dbReference>